<evidence type="ECO:0000256" key="1">
    <source>
        <dbReference type="SAM" id="Phobius"/>
    </source>
</evidence>
<dbReference type="AlphaFoldDB" id="A0A200PNM4"/>
<reference evidence="3 4" key="1">
    <citation type="journal article" date="2017" name="Mol. Plant">
        <title>The Genome of Medicinal Plant Macleaya cordata Provides New Insights into Benzylisoquinoline Alkaloids Metabolism.</title>
        <authorList>
            <person name="Liu X."/>
            <person name="Liu Y."/>
            <person name="Huang P."/>
            <person name="Ma Y."/>
            <person name="Qing Z."/>
            <person name="Tang Q."/>
            <person name="Cao H."/>
            <person name="Cheng P."/>
            <person name="Zheng Y."/>
            <person name="Yuan Z."/>
            <person name="Zhou Y."/>
            <person name="Liu J."/>
            <person name="Tang Z."/>
            <person name="Zhuo Y."/>
            <person name="Zhang Y."/>
            <person name="Yu L."/>
            <person name="Huang J."/>
            <person name="Yang P."/>
            <person name="Peng Q."/>
            <person name="Zhang J."/>
            <person name="Jiang W."/>
            <person name="Zhang Z."/>
            <person name="Lin K."/>
            <person name="Ro D.K."/>
            <person name="Chen X."/>
            <person name="Xiong X."/>
            <person name="Shang Y."/>
            <person name="Huang S."/>
            <person name="Zeng J."/>
        </authorList>
    </citation>
    <scope>NUCLEOTIDE SEQUENCE [LARGE SCALE GENOMIC DNA]</scope>
    <source>
        <strain evidence="4">cv. BLH2017</strain>
        <tissue evidence="3">Root</tissue>
    </source>
</reference>
<dbReference type="InParanoid" id="A0A200PNM4"/>
<dbReference type="Proteomes" id="UP000195402">
    <property type="component" value="Unassembled WGS sequence"/>
</dbReference>
<keyword evidence="1" id="KW-0472">Membrane</keyword>
<dbReference type="InterPro" id="IPR003245">
    <property type="entry name" value="Phytocyanin_dom"/>
</dbReference>
<dbReference type="Gene3D" id="2.60.40.420">
    <property type="entry name" value="Cupredoxins - blue copper proteins"/>
    <property type="match status" value="1"/>
</dbReference>
<feature type="transmembrane region" description="Helical" evidence="1">
    <location>
        <begin position="12"/>
        <end position="30"/>
    </location>
</feature>
<dbReference type="InterPro" id="IPR008972">
    <property type="entry name" value="Cupredoxin"/>
</dbReference>
<dbReference type="EMBL" id="MVGT01004390">
    <property type="protein sequence ID" value="OUZ99800.1"/>
    <property type="molecule type" value="Genomic_DNA"/>
</dbReference>
<evidence type="ECO:0000313" key="3">
    <source>
        <dbReference type="EMBL" id="OUZ99800.1"/>
    </source>
</evidence>
<organism evidence="3 4">
    <name type="scientific">Macleaya cordata</name>
    <name type="common">Five-seeded plume-poppy</name>
    <name type="synonym">Bocconia cordata</name>
    <dbReference type="NCBI Taxonomy" id="56857"/>
    <lineage>
        <taxon>Eukaryota</taxon>
        <taxon>Viridiplantae</taxon>
        <taxon>Streptophyta</taxon>
        <taxon>Embryophyta</taxon>
        <taxon>Tracheophyta</taxon>
        <taxon>Spermatophyta</taxon>
        <taxon>Magnoliopsida</taxon>
        <taxon>Ranunculales</taxon>
        <taxon>Papaveraceae</taxon>
        <taxon>Papaveroideae</taxon>
        <taxon>Macleaya</taxon>
    </lineage>
</organism>
<evidence type="ECO:0000313" key="4">
    <source>
        <dbReference type="Proteomes" id="UP000195402"/>
    </source>
</evidence>
<dbReference type="OMA" id="TEWAFQN"/>
<proteinExistence type="predicted"/>
<gene>
    <name evidence="3" type="ORF">BVC80_9065g78</name>
</gene>
<dbReference type="PROSITE" id="PS51485">
    <property type="entry name" value="PHYTOCYANIN"/>
    <property type="match status" value="1"/>
</dbReference>
<dbReference type="STRING" id="56857.A0A200PNM4"/>
<keyword evidence="1" id="KW-1133">Transmembrane helix</keyword>
<dbReference type="SUPFAM" id="SSF49503">
    <property type="entry name" value="Cupredoxins"/>
    <property type="match status" value="1"/>
</dbReference>
<keyword evidence="4" id="KW-1185">Reference proteome</keyword>
<dbReference type="PANTHER" id="PTHR34052">
    <property type="entry name" value="GLYCINE-RICH PROTEIN-LIKE"/>
    <property type="match status" value="1"/>
</dbReference>
<comment type="caution">
    <text evidence="3">The sequence shown here is derived from an EMBL/GenBank/DDBJ whole genome shotgun (WGS) entry which is preliminary data.</text>
</comment>
<feature type="domain" description="Phytocyanin" evidence="2">
    <location>
        <begin position="53"/>
        <end position="167"/>
    </location>
</feature>
<dbReference type="GO" id="GO:0009055">
    <property type="term" value="F:electron transfer activity"/>
    <property type="evidence" value="ECO:0007669"/>
    <property type="project" value="InterPro"/>
</dbReference>
<keyword evidence="1" id="KW-0812">Transmembrane</keyword>
<name>A0A200PNM4_MACCD</name>
<dbReference type="PANTHER" id="PTHR34052:SF1">
    <property type="entry name" value="OS06G0216700 PROTEIN"/>
    <property type="match status" value="1"/>
</dbReference>
<dbReference type="OrthoDB" id="1839683at2759"/>
<evidence type="ECO:0000259" key="2">
    <source>
        <dbReference type="PROSITE" id="PS51485"/>
    </source>
</evidence>
<sequence>MAGFVSTYTHGLIILLVTVSSMSLALGFPMNRTNHWRWPNPPPPRAAAAAPPKTINVGGSENWRFGFNYTDWSFRNGPFFIKDTLVFKYDPPNSNTFPHSVYLLPDFWSFQRCDLRRAKLVGNVTQGGGEGFKFVLNKWRPYYFVCGERAGVHCNIGMMKFAVFPLPRCHGY</sequence>
<protein>
    <submittedName>
        <fullName evidence="3">Plastocyanin-like</fullName>
    </submittedName>
</protein>
<accession>A0A200PNM4</accession>